<dbReference type="Pfam" id="PF00753">
    <property type="entry name" value="Lactamase_B"/>
    <property type="match status" value="1"/>
</dbReference>
<dbReference type="PROSITE" id="PS50206">
    <property type="entry name" value="RHODANESE_3"/>
    <property type="match status" value="2"/>
</dbReference>
<sequence>MTMRFEQILAEGVAQCSYLLGDTGSGTAAVVDPRPDCDVYIARARALGLVITHVFETHIHADFLSGARELVDRLDGAAELCVSAEGGAEYGFEHRSIRDGDTFRFGDLTLTVRHTPGHTPEHVSFLLHEKGNDAPWGVLSGDAFFVDSVGRPDLLGDEKTDELTEALFRTTQDTFMQMPDGVIVYPCHGAGSDCGPDIGDRMSTTIGYERRHNKYVQITEPDAFKAEMTGDAPPVPTHYPRLKKVNAAGPDILRRLPACAGMTPGRFEALVQDRAIQVLDVRDMLAFGGGFIDGAINIGLQPELSVWAGWLLDPEKPIALVTENDGQVAEAVQLLWRVGFTRFAGYLAGGIGAWRESGRPMAHIRQMTVQELEKAAVCPLDVRKDEEWNDGHIPNARHAFLGQFEDEIDGLARDATYATYCHTGFRASIAASLLHRAGFENVFNVPGSFAAWQAQGYRVVS</sequence>
<dbReference type="InterPro" id="IPR036873">
    <property type="entry name" value="Rhodanese-like_dom_sf"/>
</dbReference>
<dbReference type="GO" id="GO:0006749">
    <property type="term" value="P:glutathione metabolic process"/>
    <property type="evidence" value="ECO:0007669"/>
    <property type="project" value="InterPro"/>
</dbReference>
<gene>
    <name evidence="3" type="ORF">FVF75_11575</name>
</gene>
<dbReference type="Proteomes" id="UP000322080">
    <property type="component" value="Unassembled WGS sequence"/>
</dbReference>
<dbReference type="InterPro" id="IPR044528">
    <property type="entry name" value="POD-like_MBL-fold"/>
</dbReference>
<dbReference type="GO" id="GO:0070813">
    <property type="term" value="P:hydrogen sulfide metabolic process"/>
    <property type="evidence" value="ECO:0007669"/>
    <property type="project" value="TreeGrafter"/>
</dbReference>
<dbReference type="PANTHER" id="PTHR43084:SF1">
    <property type="entry name" value="PERSULFIDE DIOXYGENASE ETHE1, MITOCHONDRIAL"/>
    <property type="match status" value="1"/>
</dbReference>
<proteinExistence type="predicted"/>
<evidence type="ECO:0000256" key="1">
    <source>
        <dbReference type="ARBA" id="ARBA00022723"/>
    </source>
</evidence>
<dbReference type="Gene3D" id="3.60.15.10">
    <property type="entry name" value="Ribonuclease Z/Hydroxyacylglutathione hydrolase-like"/>
    <property type="match status" value="1"/>
</dbReference>
<comment type="caution">
    <text evidence="3">The sequence shown here is derived from an EMBL/GenBank/DDBJ whole genome shotgun (WGS) entry which is preliminary data.</text>
</comment>
<dbReference type="InterPro" id="IPR001763">
    <property type="entry name" value="Rhodanese-like_dom"/>
</dbReference>
<feature type="domain" description="Rhodanese" evidence="2">
    <location>
        <begin position="373"/>
        <end position="461"/>
    </location>
</feature>
<dbReference type="Pfam" id="PF00581">
    <property type="entry name" value="Rhodanese"/>
    <property type="match status" value="2"/>
</dbReference>
<keyword evidence="1" id="KW-0479">Metal-binding</keyword>
<dbReference type="CDD" id="cd00158">
    <property type="entry name" value="RHOD"/>
    <property type="match status" value="2"/>
</dbReference>
<evidence type="ECO:0000313" key="3">
    <source>
        <dbReference type="EMBL" id="TYB81075.1"/>
    </source>
</evidence>
<protein>
    <submittedName>
        <fullName evidence="3">MBL fold metallo-hydrolase</fullName>
    </submittedName>
</protein>
<dbReference type="FunFam" id="3.60.15.10:FF:000030">
    <property type="entry name" value="Metallo-beta-lactamase family protein"/>
    <property type="match status" value="1"/>
</dbReference>
<dbReference type="Gene3D" id="3.40.250.10">
    <property type="entry name" value="Rhodanese-like domain"/>
    <property type="match status" value="2"/>
</dbReference>
<dbReference type="SUPFAM" id="SSF56281">
    <property type="entry name" value="Metallo-hydrolase/oxidoreductase"/>
    <property type="match status" value="1"/>
</dbReference>
<dbReference type="GO" id="GO:0016787">
    <property type="term" value="F:hydrolase activity"/>
    <property type="evidence" value="ECO:0007669"/>
    <property type="project" value="UniProtKB-KW"/>
</dbReference>
<evidence type="ECO:0000313" key="4">
    <source>
        <dbReference type="Proteomes" id="UP000322080"/>
    </source>
</evidence>
<keyword evidence="4" id="KW-1185">Reference proteome</keyword>
<keyword evidence="3" id="KW-0378">Hydrolase</keyword>
<evidence type="ECO:0000259" key="2">
    <source>
        <dbReference type="PROSITE" id="PS50206"/>
    </source>
</evidence>
<dbReference type="PANTHER" id="PTHR43084">
    <property type="entry name" value="PERSULFIDE DIOXYGENASE ETHE1"/>
    <property type="match status" value="1"/>
</dbReference>
<reference evidence="3 4" key="1">
    <citation type="submission" date="2019-08" db="EMBL/GenBank/DDBJ databases">
        <title>Identification of a novel species of the genus Boseongicola.</title>
        <authorList>
            <person name="Zhang X.-Q."/>
        </authorList>
    </citation>
    <scope>NUCLEOTIDE SEQUENCE [LARGE SCALE GENOMIC DNA]</scope>
    <source>
        <strain evidence="3 4">HY14</strain>
    </source>
</reference>
<accession>A0A5D0RJW8</accession>
<dbReference type="GO" id="GO:0050313">
    <property type="term" value="F:sulfur dioxygenase activity"/>
    <property type="evidence" value="ECO:0007669"/>
    <property type="project" value="InterPro"/>
</dbReference>
<dbReference type="SMART" id="SM00849">
    <property type="entry name" value="Lactamase_B"/>
    <property type="match status" value="1"/>
</dbReference>
<dbReference type="GO" id="GO:0046872">
    <property type="term" value="F:metal ion binding"/>
    <property type="evidence" value="ECO:0007669"/>
    <property type="project" value="UniProtKB-KW"/>
</dbReference>
<dbReference type="CDD" id="cd07724">
    <property type="entry name" value="POD-like_MBL-fold"/>
    <property type="match status" value="1"/>
</dbReference>
<dbReference type="RefSeq" id="WP_148378138.1">
    <property type="nucleotide sequence ID" value="NZ_VSIY01000009.1"/>
</dbReference>
<organism evidence="3 4">
    <name type="scientific">Maritimibacter fusiformis</name>
    <dbReference type="NCBI Taxonomy" id="2603819"/>
    <lineage>
        <taxon>Bacteria</taxon>
        <taxon>Pseudomonadati</taxon>
        <taxon>Pseudomonadota</taxon>
        <taxon>Alphaproteobacteria</taxon>
        <taxon>Rhodobacterales</taxon>
        <taxon>Roseobacteraceae</taxon>
        <taxon>Maritimibacter</taxon>
    </lineage>
</organism>
<dbReference type="InterPro" id="IPR001279">
    <property type="entry name" value="Metallo-B-lactamas"/>
</dbReference>
<dbReference type="InterPro" id="IPR036866">
    <property type="entry name" value="RibonucZ/Hydroxyglut_hydro"/>
</dbReference>
<dbReference type="AlphaFoldDB" id="A0A5D0RJW8"/>
<dbReference type="SMART" id="SM00450">
    <property type="entry name" value="RHOD"/>
    <property type="match status" value="2"/>
</dbReference>
<dbReference type="SUPFAM" id="SSF52821">
    <property type="entry name" value="Rhodanese/Cell cycle control phosphatase"/>
    <property type="match status" value="2"/>
</dbReference>
<feature type="domain" description="Rhodanese" evidence="2">
    <location>
        <begin position="272"/>
        <end position="363"/>
    </location>
</feature>
<dbReference type="InterPro" id="IPR051682">
    <property type="entry name" value="Mito_Persulfide_Diox"/>
</dbReference>
<name>A0A5D0RJW8_9RHOB</name>
<dbReference type="EMBL" id="VSIY01000009">
    <property type="protein sequence ID" value="TYB81075.1"/>
    <property type="molecule type" value="Genomic_DNA"/>
</dbReference>